<dbReference type="AlphaFoldDB" id="A0ABD5QWW2"/>
<organism evidence="1 2">
    <name type="scientific">Halorubrum glutamatedens</name>
    <dbReference type="NCBI Taxonomy" id="2707018"/>
    <lineage>
        <taxon>Archaea</taxon>
        <taxon>Methanobacteriati</taxon>
        <taxon>Methanobacteriota</taxon>
        <taxon>Stenosarchaea group</taxon>
        <taxon>Halobacteria</taxon>
        <taxon>Halobacteriales</taxon>
        <taxon>Haloferacaceae</taxon>
        <taxon>Halorubrum</taxon>
    </lineage>
</organism>
<gene>
    <name evidence="1" type="ORF">ACFPJA_17795</name>
</gene>
<sequence>MPIYDRQSPSKYEIVDRYEAGIGWLAHPNETGRRMSHAVVGEDDGVWLIDPIDAPEIDEELSTLGDVRGVIVCSNYHVRDADVLAARHDVPVYCPPWLSRAASHLDAPIEPETNTIGTSGFELRRCHPFPGWSEAVAYCAADRTLYVPDVLGTTPLFTVGEERLGMYLLCRFNPPRTVFEGLSPHRILAGHGPGIFENASAALRTALDGARRRLPAALRSNGWRQLRALTAALGDRR</sequence>
<evidence type="ECO:0008006" key="3">
    <source>
        <dbReference type="Google" id="ProtNLM"/>
    </source>
</evidence>
<dbReference type="SUPFAM" id="SSF56281">
    <property type="entry name" value="Metallo-hydrolase/oxidoreductase"/>
    <property type="match status" value="1"/>
</dbReference>
<dbReference type="Gene3D" id="3.60.15.10">
    <property type="entry name" value="Ribonuclease Z/Hydroxyacylglutathione hydrolase-like"/>
    <property type="match status" value="1"/>
</dbReference>
<proteinExistence type="predicted"/>
<evidence type="ECO:0000313" key="2">
    <source>
        <dbReference type="Proteomes" id="UP001596145"/>
    </source>
</evidence>
<accession>A0ABD5QWW2</accession>
<name>A0ABD5QWW2_9EURY</name>
<dbReference type="Proteomes" id="UP001596145">
    <property type="component" value="Unassembled WGS sequence"/>
</dbReference>
<dbReference type="EMBL" id="JBHSKV010000024">
    <property type="protein sequence ID" value="MFC5136559.1"/>
    <property type="molecule type" value="Genomic_DNA"/>
</dbReference>
<dbReference type="RefSeq" id="WP_122104815.1">
    <property type="nucleotide sequence ID" value="NZ_JBHSKV010000024.1"/>
</dbReference>
<comment type="caution">
    <text evidence="1">The sequence shown here is derived from an EMBL/GenBank/DDBJ whole genome shotgun (WGS) entry which is preliminary data.</text>
</comment>
<reference evidence="1 2" key="1">
    <citation type="journal article" date="2019" name="Int. J. Syst. Evol. Microbiol.">
        <title>The Global Catalogue of Microorganisms (GCM) 10K type strain sequencing project: providing services to taxonomists for standard genome sequencing and annotation.</title>
        <authorList>
            <consortium name="The Broad Institute Genomics Platform"/>
            <consortium name="The Broad Institute Genome Sequencing Center for Infectious Disease"/>
            <person name="Wu L."/>
            <person name="Ma J."/>
        </authorList>
    </citation>
    <scope>NUCLEOTIDE SEQUENCE [LARGE SCALE GENOMIC DNA]</scope>
    <source>
        <strain evidence="1 2">CGMCC 1.16026</strain>
    </source>
</reference>
<keyword evidence="2" id="KW-1185">Reference proteome</keyword>
<protein>
    <recommendedName>
        <fullName evidence="3">MBL fold metallo-hydrolase</fullName>
    </recommendedName>
</protein>
<evidence type="ECO:0000313" key="1">
    <source>
        <dbReference type="EMBL" id="MFC5136559.1"/>
    </source>
</evidence>
<dbReference type="InterPro" id="IPR036866">
    <property type="entry name" value="RibonucZ/Hydroxyglut_hydro"/>
</dbReference>